<comment type="function">
    <text evidence="10">Participates in the translocation of lipoproteins from the inner membrane to the outer membrane. Only forms a complex with a lipoprotein if the residue after the N-terminal Cys is not an aspartate (The Asp acts as a targeting signal to indicate that the lipoprotein should stay in the inner membrane).</text>
</comment>
<dbReference type="InterPro" id="IPR029046">
    <property type="entry name" value="LolA/LolB/LppX"/>
</dbReference>
<keyword evidence="7 10" id="KW-0574">Periplasm</keyword>
<comment type="subcellular location">
    <subcellularLocation>
        <location evidence="1 10">Periplasm</location>
    </subcellularLocation>
</comment>
<name>A0ABX8Z1S5_9NEIS</name>
<dbReference type="Proteomes" id="UP000825679">
    <property type="component" value="Chromosome"/>
</dbReference>
<reference evidence="11 12" key="1">
    <citation type="submission" date="2021-08" db="EMBL/GenBank/DDBJ databases">
        <title>complete genome sequencing of Deefgea sp. D25.</title>
        <authorList>
            <person name="Bae J.-W."/>
            <person name="Gim D.-H."/>
        </authorList>
    </citation>
    <scope>NUCLEOTIDE SEQUENCE [LARGE SCALE GENOMIC DNA]</scope>
    <source>
        <strain evidence="11 12">D25</strain>
    </source>
</reference>
<dbReference type="PANTHER" id="PTHR35869">
    <property type="entry name" value="OUTER-MEMBRANE LIPOPROTEIN CARRIER PROTEIN"/>
    <property type="match status" value="1"/>
</dbReference>
<evidence type="ECO:0000256" key="1">
    <source>
        <dbReference type="ARBA" id="ARBA00004418"/>
    </source>
</evidence>
<keyword evidence="9 10" id="KW-0143">Chaperone</keyword>
<evidence type="ECO:0000256" key="3">
    <source>
        <dbReference type="ARBA" id="ARBA00011245"/>
    </source>
</evidence>
<evidence type="ECO:0000256" key="5">
    <source>
        <dbReference type="ARBA" id="ARBA00022448"/>
    </source>
</evidence>
<dbReference type="EMBL" id="CP081150">
    <property type="protein sequence ID" value="QZA76518.1"/>
    <property type="molecule type" value="Genomic_DNA"/>
</dbReference>
<dbReference type="InterPro" id="IPR018323">
    <property type="entry name" value="OM_lipoprot_carrier_LolA_Pbac"/>
</dbReference>
<dbReference type="Gene3D" id="2.50.20.10">
    <property type="entry name" value="Lipoprotein localisation LolA/LolB/LppX"/>
    <property type="match status" value="1"/>
</dbReference>
<accession>A0ABX8Z1S5</accession>
<evidence type="ECO:0000256" key="6">
    <source>
        <dbReference type="ARBA" id="ARBA00022729"/>
    </source>
</evidence>
<comment type="subunit">
    <text evidence="3 10">Monomer.</text>
</comment>
<keyword evidence="8 10" id="KW-0653">Protein transport</keyword>
<keyword evidence="5 10" id="KW-0813">Transport</keyword>
<evidence type="ECO:0000256" key="8">
    <source>
        <dbReference type="ARBA" id="ARBA00022927"/>
    </source>
</evidence>
<dbReference type="NCBIfam" id="TIGR00547">
    <property type="entry name" value="lolA"/>
    <property type="match status" value="1"/>
</dbReference>
<dbReference type="Pfam" id="PF03548">
    <property type="entry name" value="LolA"/>
    <property type="match status" value="1"/>
</dbReference>
<dbReference type="RefSeq" id="WP_221004924.1">
    <property type="nucleotide sequence ID" value="NZ_CP081150.1"/>
</dbReference>
<organism evidence="11 12">
    <name type="scientific">Deefgea tanakiae</name>
    <dbReference type="NCBI Taxonomy" id="2865840"/>
    <lineage>
        <taxon>Bacteria</taxon>
        <taxon>Pseudomonadati</taxon>
        <taxon>Pseudomonadota</taxon>
        <taxon>Betaproteobacteria</taxon>
        <taxon>Neisseriales</taxon>
        <taxon>Chitinibacteraceae</taxon>
        <taxon>Deefgea</taxon>
    </lineage>
</organism>
<keyword evidence="12" id="KW-1185">Reference proteome</keyword>
<gene>
    <name evidence="10 11" type="primary">lolA</name>
    <name evidence="11" type="ORF">K4H28_09185</name>
</gene>
<keyword evidence="11" id="KW-0449">Lipoprotein</keyword>
<dbReference type="InterPro" id="IPR004564">
    <property type="entry name" value="OM_lipoprot_carrier_LolA-like"/>
</dbReference>
<dbReference type="CDD" id="cd16325">
    <property type="entry name" value="LolA"/>
    <property type="match status" value="1"/>
</dbReference>
<protein>
    <recommendedName>
        <fullName evidence="4 10">Outer-membrane lipoprotein carrier protein</fullName>
    </recommendedName>
</protein>
<evidence type="ECO:0000313" key="12">
    <source>
        <dbReference type="Proteomes" id="UP000825679"/>
    </source>
</evidence>
<evidence type="ECO:0000256" key="7">
    <source>
        <dbReference type="ARBA" id="ARBA00022764"/>
    </source>
</evidence>
<dbReference type="PANTHER" id="PTHR35869:SF1">
    <property type="entry name" value="OUTER-MEMBRANE LIPOPROTEIN CARRIER PROTEIN"/>
    <property type="match status" value="1"/>
</dbReference>
<dbReference type="HAMAP" id="MF_00240">
    <property type="entry name" value="LolA"/>
    <property type="match status" value="1"/>
</dbReference>
<comment type="similarity">
    <text evidence="2 10">Belongs to the LolA family.</text>
</comment>
<evidence type="ECO:0000256" key="9">
    <source>
        <dbReference type="ARBA" id="ARBA00023186"/>
    </source>
</evidence>
<sequence precursor="true">MRKLTRQFLIVFTTTLLASPAVLANSVAKLQQQLNDIKTLQANFTQQVSSKNNKPQTSNGQVSLVRPGKFRWIYSKPYPQEIISDGKQVWLHDVDLAQVTIKPVGKALDASPAAVLAGNNKLDASFTAIELPNKDGLNWVELTPKQKESSFARIRIGFNETNLSRMELDDQFGQTTQIQFSQVVRNKAIDDKLFTFTPPAGSDVIRE</sequence>
<evidence type="ECO:0000256" key="2">
    <source>
        <dbReference type="ARBA" id="ARBA00007615"/>
    </source>
</evidence>
<evidence type="ECO:0000313" key="11">
    <source>
        <dbReference type="EMBL" id="QZA76518.1"/>
    </source>
</evidence>
<feature type="chain" id="PRO_5044947698" description="Outer-membrane lipoprotein carrier protein" evidence="10">
    <location>
        <begin position="25"/>
        <end position="207"/>
    </location>
</feature>
<keyword evidence="6 10" id="KW-0732">Signal</keyword>
<dbReference type="SUPFAM" id="SSF89392">
    <property type="entry name" value="Prokaryotic lipoproteins and lipoprotein localization factors"/>
    <property type="match status" value="1"/>
</dbReference>
<evidence type="ECO:0000256" key="10">
    <source>
        <dbReference type="HAMAP-Rule" id="MF_00240"/>
    </source>
</evidence>
<proteinExistence type="inferred from homology"/>
<feature type="signal peptide" evidence="10">
    <location>
        <begin position="1"/>
        <end position="24"/>
    </location>
</feature>
<evidence type="ECO:0000256" key="4">
    <source>
        <dbReference type="ARBA" id="ARBA00014035"/>
    </source>
</evidence>